<evidence type="ECO:0000256" key="4">
    <source>
        <dbReference type="ARBA" id="ARBA00022989"/>
    </source>
</evidence>
<evidence type="ECO:0000256" key="6">
    <source>
        <dbReference type="SAM" id="Phobius"/>
    </source>
</evidence>
<accession>A0A380FKS9</accession>
<evidence type="ECO:0000259" key="7">
    <source>
        <dbReference type="PROSITE" id="PS50850"/>
    </source>
</evidence>
<dbReference type="Pfam" id="PF07690">
    <property type="entry name" value="MFS_1"/>
    <property type="match status" value="1"/>
</dbReference>
<name>A0A380FKS9_STAGA</name>
<evidence type="ECO:0000313" key="8">
    <source>
        <dbReference type="EMBL" id="SUM34350.1"/>
    </source>
</evidence>
<evidence type="ECO:0000256" key="2">
    <source>
        <dbReference type="ARBA" id="ARBA00022448"/>
    </source>
</evidence>
<dbReference type="AlphaFoldDB" id="A0A380FKS9"/>
<keyword evidence="3 6" id="KW-0812">Transmembrane</keyword>
<comment type="subcellular location">
    <subcellularLocation>
        <location evidence="1">Cell membrane</location>
        <topology evidence="1">Multi-pass membrane protein</topology>
    </subcellularLocation>
</comment>
<reference evidence="8 9" key="1">
    <citation type="submission" date="2018-06" db="EMBL/GenBank/DDBJ databases">
        <authorList>
            <consortium name="Pathogen Informatics"/>
            <person name="Doyle S."/>
        </authorList>
    </citation>
    <scope>NUCLEOTIDE SEQUENCE [LARGE SCALE GENOMIC DNA]</scope>
    <source>
        <strain evidence="8 9">NCTC12195</strain>
    </source>
</reference>
<dbReference type="InterPro" id="IPR020846">
    <property type="entry name" value="MFS_dom"/>
</dbReference>
<proteinExistence type="predicted"/>
<dbReference type="PROSITE" id="PS50850">
    <property type="entry name" value="MFS"/>
    <property type="match status" value="1"/>
</dbReference>
<gene>
    <name evidence="8" type="ORF">NCTC12195_03875</name>
</gene>
<dbReference type="Proteomes" id="UP000255277">
    <property type="component" value="Unassembled WGS sequence"/>
</dbReference>
<evidence type="ECO:0000256" key="5">
    <source>
        <dbReference type="ARBA" id="ARBA00023136"/>
    </source>
</evidence>
<keyword evidence="5 6" id="KW-0472">Membrane</keyword>
<dbReference type="GO" id="GO:0022857">
    <property type="term" value="F:transmembrane transporter activity"/>
    <property type="evidence" value="ECO:0007669"/>
    <property type="project" value="InterPro"/>
</dbReference>
<dbReference type="GO" id="GO:0005886">
    <property type="term" value="C:plasma membrane"/>
    <property type="evidence" value="ECO:0007669"/>
    <property type="project" value="UniProtKB-SubCell"/>
</dbReference>
<keyword evidence="4 6" id="KW-1133">Transmembrane helix</keyword>
<feature type="domain" description="Major facilitator superfamily (MFS) profile" evidence="7">
    <location>
        <begin position="1"/>
        <end position="54"/>
    </location>
</feature>
<sequence length="54" mass="5709">MLARVIQAIGAGVIMPLMQFTLFMLFPKDERGFAMGLAGLVIQFAPAIGPTLSG</sequence>
<dbReference type="SUPFAM" id="SSF103473">
    <property type="entry name" value="MFS general substrate transporter"/>
    <property type="match status" value="1"/>
</dbReference>
<dbReference type="Gene3D" id="1.20.1720.10">
    <property type="entry name" value="Multidrug resistance protein D"/>
    <property type="match status" value="1"/>
</dbReference>
<dbReference type="InterPro" id="IPR011701">
    <property type="entry name" value="MFS"/>
</dbReference>
<evidence type="ECO:0000256" key="3">
    <source>
        <dbReference type="ARBA" id="ARBA00022692"/>
    </source>
</evidence>
<feature type="transmembrane region" description="Helical" evidence="6">
    <location>
        <begin position="33"/>
        <end position="52"/>
    </location>
</feature>
<dbReference type="InterPro" id="IPR036259">
    <property type="entry name" value="MFS_trans_sf"/>
</dbReference>
<feature type="transmembrane region" description="Helical" evidence="6">
    <location>
        <begin position="6"/>
        <end position="26"/>
    </location>
</feature>
<dbReference type="EMBL" id="UHDK01000001">
    <property type="protein sequence ID" value="SUM34350.1"/>
    <property type="molecule type" value="Genomic_DNA"/>
</dbReference>
<evidence type="ECO:0000313" key="9">
    <source>
        <dbReference type="Proteomes" id="UP000255277"/>
    </source>
</evidence>
<evidence type="ECO:0000256" key="1">
    <source>
        <dbReference type="ARBA" id="ARBA00004651"/>
    </source>
</evidence>
<protein>
    <submittedName>
        <fullName evidence="8">Drug resistance transporter, EmrB/QacA subfamily</fullName>
    </submittedName>
</protein>
<organism evidence="8 9">
    <name type="scientific">Staphylococcus gallinarum</name>
    <dbReference type="NCBI Taxonomy" id="1293"/>
    <lineage>
        <taxon>Bacteria</taxon>
        <taxon>Bacillati</taxon>
        <taxon>Bacillota</taxon>
        <taxon>Bacilli</taxon>
        <taxon>Bacillales</taxon>
        <taxon>Staphylococcaceae</taxon>
        <taxon>Staphylococcus</taxon>
    </lineage>
</organism>
<keyword evidence="2" id="KW-0813">Transport</keyword>